<keyword evidence="5 8" id="KW-0812">Transmembrane</keyword>
<gene>
    <name evidence="9" type="ORF">HNR39_004175</name>
</gene>
<evidence type="ECO:0000256" key="7">
    <source>
        <dbReference type="ARBA" id="ARBA00023136"/>
    </source>
</evidence>
<accession>A0A840S0R6</accession>
<comment type="caution">
    <text evidence="9">The sequence shown here is derived from an EMBL/GenBank/DDBJ whole genome shotgun (WGS) entry which is preliminary data.</text>
</comment>
<feature type="transmembrane region" description="Helical" evidence="8">
    <location>
        <begin position="34"/>
        <end position="56"/>
    </location>
</feature>
<keyword evidence="2" id="KW-0813">Transport</keyword>
<evidence type="ECO:0000256" key="3">
    <source>
        <dbReference type="ARBA" id="ARBA00022475"/>
    </source>
</evidence>
<dbReference type="Proteomes" id="UP000571084">
    <property type="component" value="Unassembled WGS sequence"/>
</dbReference>
<dbReference type="PANTHER" id="PTHR32196:SF21">
    <property type="entry name" value="ABC TRANSPORTER PERMEASE PROTEIN YPHD-RELATED"/>
    <property type="match status" value="1"/>
</dbReference>
<keyword evidence="10" id="KW-1185">Reference proteome</keyword>
<evidence type="ECO:0000256" key="5">
    <source>
        <dbReference type="ARBA" id="ARBA00022692"/>
    </source>
</evidence>
<proteinExistence type="predicted"/>
<organism evidence="9 10">
    <name type="scientific">Glaciimonas immobilis</name>
    <dbReference type="NCBI Taxonomy" id="728004"/>
    <lineage>
        <taxon>Bacteria</taxon>
        <taxon>Pseudomonadati</taxon>
        <taxon>Pseudomonadota</taxon>
        <taxon>Betaproteobacteria</taxon>
        <taxon>Burkholderiales</taxon>
        <taxon>Oxalobacteraceae</taxon>
        <taxon>Glaciimonas</taxon>
    </lineage>
</organism>
<feature type="transmembrane region" description="Helical" evidence="8">
    <location>
        <begin position="311"/>
        <end position="328"/>
    </location>
</feature>
<evidence type="ECO:0000256" key="6">
    <source>
        <dbReference type="ARBA" id="ARBA00022989"/>
    </source>
</evidence>
<reference evidence="9 10" key="1">
    <citation type="submission" date="2020-08" db="EMBL/GenBank/DDBJ databases">
        <title>Genomic Encyclopedia of Type Strains, Phase IV (KMG-IV): sequencing the most valuable type-strain genomes for metagenomic binning, comparative biology and taxonomic classification.</title>
        <authorList>
            <person name="Goeker M."/>
        </authorList>
    </citation>
    <scope>NUCLEOTIDE SEQUENCE [LARGE SCALE GENOMIC DNA]</scope>
    <source>
        <strain evidence="9 10">DSM 23240</strain>
    </source>
</reference>
<feature type="transmembrane region" description="Helical" evidence="8">
    <location>
        <begin position="180"/>
        <end position="201"/>
    </location>
</feature>
<dbReference type="PANTHER" id="PTHR32196">
    <property type="entry name" value="ABC TRANSPORTER PERMEASE PROTEIN YPHD-RELATED-RELATED"/>
    <property type="match status" value="1"/>
</dbReference>
<dbReference type="CDD" id="cd06579">
    <property type="entry name" value="TM_PBP1_transp_AraH_like"/>
    <property type="match status" value="1"/>
</dbReference>
<feature type="transmembrane region" description="Helical" evidence="8">
    <location>
        <begin position="269"/>
        <end position="299"/>
    </location>
</feature>
<evidence type="ECO:0000256" key="4">
    <source>
        <dbReference type="ARBA" id="ARBA00022519"/>
    </source>
</evidence>
<name>A0A840S0R6_9BURK</name>
<evidence type="ECO:0000313" key="10">
    <source>
        <dbReference type="Proteomes" id="UP000571084"/>
    </source>
</evidence>
<keyword evidence="6 8" id="KW-1133">Transmembrane helix</keyword>
<feature type="transmembrane region" description="Helical" evidence="8">
    <location>
        <begin position="142"/>
        <end position="160"/>
    </location>
</feature>
<keyword evidence="3" id="KW-1003">Cell membrane</keyword>
<evidence type="ECO:0000256" key="1">
    <source>
        <dbReference type="ARBA" id="ARBA00004651"/>
    </source>
</evidence>
<keyword evidence="7 8" id="KW-0472">Membrane</keyword>
<dbReference type="EMBL" id="JACHHQ010000013">
    <property type="protein sequence ID" value="MBB5202311.1"/>
    <property type="molecule type" value="Genomic_DNA"/>
</dbReference>
<evidence type="ECO:0000256" key="8">
    <source>
        <dbReference type="SAM" id="Phobius"/>
    </source>
</evidence>
<dbReference type="AlphaFoldDB" id="A0A840S0R6"/>
<feature type="transmembrane region" description="Helical" evidence="8">
    <location>
        <begin position="68"/>
        <end position="93"/>
    </location>
</feature>
<comment type="subcellular location">
    <subcellularLocation>
        <location evidence="1">Cell membrane</location>
        <topology evidence="1">Multi-pass membrane protein</topology>
    </subcellularLocation>
</comment>
<dbReference type="GO" id="GO:0005886">
    <property type="term" value="C:plasma membrane"/>
    <property type="evidence" value="ECO:0007669"/>
    <property type="project" value="UniProtKB-SubCell"/>
</dbReference>
<dbReference type="GO" id="GO:0022857">
    <property type="term" value="F:transmembrane transporter activity"/>
    <property type="evidence" value="ECO:0007669"/>
    <property type="project" value="InterPro"/>
</dbReference>
<evidence type="ECO:0000256" key="2">
    <source>
        <dbReference type="ARBA" id="ARBA00022448"/>
    </source>
</evidence>
<feature type="transmembrane region" description="Helical" evidence="8">
    <location>
        <begin position="113"/>
        <end position="135"/>
    </location>
</feature>
<evidence type="ECO:0000313" key="9">
    <source>
        <dbReference type="EMBL" id="MBB5202311.1"/>
    </source>
</evidence>
<dbReference type="Pfam" id="PF02653">
    <property type="entry name" value="BPD_transp_2"/>
    <property type="match status" value="1"/>
</dbReference>
<sequence length="335" mass="34948">MRQPEILCMDYTGKAVRHFNTLKDLLRISKKSPAFFPFIGLVLVCLVVTVTTDDFLSAANLINIARQVSVNAIIAVGMTCVILSGGIDLSVGAVMALTGTLTAGMMAAGVPPALAILIGLAAGVAFGFANGFFIAYAKMPPIIVTLATMGIARGLALIYTGGYPVGGLPQWFEFFGRGNFFGIQTPILMMLVVFGLAYVVLNHTPVGRYIYAIGGNEEATRLSGIRVPRYKLLVYGISGFTAAIAGLVLTSRLMSGQPNAGVSFELDAIAAVVMGGTAITGGRGSIIGTLIGALMLGVLNNGLNMMGISPYLQNIIKGVIILLAIYISRSSGKGT</sequence>
<protein>
    <submittedName>
        <fullName evidence="9">Ribose transport system permease protein</fullName>
    </submittedName>
</protein>
<dbReference type="InterPro" id="IPR001851">
    <property type="entry name" value="ABC_transp_permease"/>
</dbReference>
<feature type="transmembrane region" description="Helical" evidence="8">
    <location>
        <begin position="232"/>
        <end position="249"/>
    </location>
</feature>
<keyword evidence="4" id="KW-0997">Cell inner membrane</keyword>
<dbReference type="RefSeq" id="WP_209216823.1">
    <property type="nucleotide sequence ID" value="NZ_JAAOZT010000014.1"/>
</dbReference>